<gene>
    <name evidence="1" type="ORF">CCHLO57077_00014712</name>
</gene>
<evidence type="ECO:0000313" key="1">
    <source>
        <dbReference type="EMBL" id="CAI6091668.1"/>
    </source>
</evidence>
<accession>A0AA35Q0Y7</accession>
<sequence length="163" mass="17566">MTRGIPNKEASGIQGLGKGHDMVQADKTMRGSVSKDAADACRTSYAAARICAYSGVEPVVRGHRRTGAGARRGGILVAVASGVEGRVVIDPINRSDLARRELRQLLRAHNDSPRLDEPGDGNCSDVAWRVQMVPCPVTVGPFDARQREYVFDGDADSSKWPLH</sequence>
<proteinExistence type="predicted"/>
<evidence type="ECO:0000313" key="2">
    <source>
        <dbReference type="Proteomes" id="UP001160390"/>
    </source>
</evidence>
<protein>
    <submittedName>
        <fullName evidence="1">Uncharacterized protein</fullName>
    </submittedName>
</protein>
<reference evidence="1" key="1">
    <citation type="submission" date="2023-01" db="EMBL/GenBank/DDBJ databases">
        <authorList>
            <person name="Piombo E."/>
        </authorList>
    </citation>
    <scope>NUCLEOTIDE SEQUENCE</scope>
</reference>
<dbReference type="AlphaFoldDB" id="A0AA35Q0Y7"/>
<organism evidence="1 2">
    <name type="scientific">Clonostachys chloroleuca</name>
    <dbReference type="NCBI Taxonomy" id="1926264"/>
    <lineage>
        <taxon>Eukaryota</taxon>
        <taxon>Fungi</taxon>
        <taxon>Dikarya</taxon>
        <taxon>Ascomycota</taxon>
        <taxon>Pezizomycotina</taxon>
        <taxon>Sordariomycetes</taxon>
        <taxon>Hypocreomycetidae</taxon>
        <taxon>Hypocreales</taxon>
        <taxon>Bionectriaceae</taxon>
        <taxon>Clonostachys</taxon>
    </lineage>
</organism>
<dbReference type="Proteomes" id="UP001160390">
    <property type="component" value="Unassembled WGS sequence"/>
</dbReference>
<dbReference type="EMBL" id="CABFNP030001191">
    <property type="protein sequence ID" value="CAI6091668.1"/>
    <property type="molecule type" value="Genomic_DNA"/>
</dbReference>
<name>A0AA35Q0Y7_9HYPO</name>
<keyword evidence="2" id="KW-1185">Reference proteome</keyword>
<comment type="caution">
    <text evidence="1">The sequence shown here is derived from an EMBL/GenBank/DDBJ whole genome shotgun (WGS) entry which is preliminary data.</text>
</comment>